<protein>
    <submittedName>
        <fullName evidence="3">TIGR04540 family protein</fullName>
    </submittedName>
</protein>
<gene>
    <name evidence="1" type="ORF">EXM65_08775</name>
    <name evidence="2" type="ORF">FC774_09090</name>
    <name evidence="3" type="ORF">FDB51_10985</name>
    <name evidence="4" type="ORF">FDG31_11640</name>
</gene>
<dbReference type="EMBL" id="SWOV01000020">
    <property type="protein sequence ID" value="NFF88021.1"/>
    <property type="molecule type" value="Genomic_DNA"/>
</dbReference>
<sequence length="77" mass="8870">MRSVYKNPSELATCLKDFVDTYLEGLITYEKMEGKISKILVANNVYKNGFVSVKLSNVLGEERMEIIDKIYKDMQTI</sequence>
<dbReference type="Proteomes" id="UP000473681">
    <property type="component" value="Unassembled WGS sequence"/>
</dbReference>
<evidence type="ECO:0000313" key="2">
    <source>
        <dbReference type="EMBL" id="NFF88021.1"/>
    </source>
</evidence>
<dbReference type="EMBL" id="SWVK01000014">
    <property type="protein sequence ID" value="NFN35636.1"/>
    <property type="molecule type" value="Genomic_DNA"/>
</dbReference>
<dbReference type="Proteomes" id="UP000472355">
    <property type="component" value="Unassembled WGS sequence"/>
</dbReference>
<evidence type="ECO:0000313" key="4">
    <source>
        <dbReference type="EMBL" id="NFV26813.1"/>
    </source>
</evidence>
<dbReference type="OrthoDB" id="1919713at2"/>
<reference evidence="1 5" key="1">
    <citation type="submission" date="2019-02" db="EMBL/GenBank/DDBJ databases">
        <title>Genome sequencing of Clostridium botulinum clinical isolates.</title>
        <authorList>
            <person name="Brunt J."/>
            <person name="Van Vliet A.H.M."/>
            <person name="Stringer S.C."/>
            <person name="Grant K.A."/>
            <person name="Carter A.C."/>
            <person name="Peck M.W."/>
        </authorList>
    </citation>
    <scope>NUCLEOTIDE SEQUENCE [LARGE SCALE GENOMIC DNA]</scope>
    <source>
        <strain evidence="1 5">H113700579</strain>
    </source>
</reference>
<evidence type="ECO:0000313" key="8">
    <source>
        <dbReference type="Proteomes" id="UP000486903"/>
    </source>
</evidence>
<evidence type="ECO:0000313" key="7">
    <source>
        <dbReference type="Proteomes" id="UP000476820"/>
    </source>
</evidence>
<evidence type="ECO:0000313" key="5">
    <source>
        <dbReference type="Proteomes" id="UP000472355"/>
    </source>
</evidence>
<dbReference type="RefSeq" id="WP_003369079.1">
    <property type="nucleotide sequence ID" value="NZ_CP010520.1"/>
</dbReference>
<dbReference type="EMBL" id="SXFB01000008">
    <property type="protein sequence ID" value="NFV26813.1"/>
    <property type="molecule type" value="Genomic_DNA"/>
</dbReference>
<proteinExistence type="predicted"/>
<dbReference type="EMBL" id="SGKU01000020">
    <property type="protein sequence ID" value="NFA42662.1"/>
    <property type="molecule type" value="Genomic_DNA"/>
</dbReference>
<dbReference type="Proteomes" id="UP000486903">
    <property type="component" value="Unassembled WGS sequence"/>
</dbReference>
<dbReference type="InterPro" id="IPR030902">
    <property type="entry name" value="CLB_0814_fam"/>
</dbReference>
<evidence type="ECO:0000313" key="6">
    <source>
        <dbReference type="Proteomes" id="UP000473681"/>
    </source>
</evidence>
<evidence type="ECO:0000313" key="1">
    <source>
        <dbReference type="EMBL" id="NFA42662.1"/>
    </source>
</evidence>
<name>A0A0M1LIQ1_CLOBO</name>
<reference evidence="6 7" key="2">
    <citation type="submission" date="2019-04" db="EMBL/GenBank/DDBJ databases">
        <title>Genome sequencing of Clostridium botulinum Groups I-IV and Clostridium butyricum.</title>
        <authorList>
            <person name="Brunt J."/>
            <person name="Van Vliet A.H.M."/>
            <person name="Stringer S.C."/>
            <person name="Carter A.T."/>
            <person name="Peck M.W."/>
        </authorList>
    </citation>
    <scope>NUCLEOTIDE SEQUENCE [LARGE SCALE GENOMIC DNA]</scope>
    <source>
        <strain evidence="2 7">1605</strain>
        <strain evidence="4 8">BL81</strain>
        <strain evidence="3 6">CB-K-33E</strain>
    </source>
</reference>
<organism evidence="3 6">
    <name type="scientific">Clostridium botulinum</name>
    <dbReference type="NCBI Taxonomy" id="1491"/>
    <lineage>
        <taxon>Bacteria</taxon>
        <taxon>Bacillati</taxon>
        <taxon>Bacillota</taxon>
        <taxon>Clostridia</taxon>
        <taxon>Eubacteriales</taxon>
        <taxon>Clostridiaceae</taxon>
        <taxon>Clostridium</taxon>
    </lineage>
</organism>
<dbReference type="NCBIfam" id="TIGR04540">
    <property type="entry name" value="CLB_0814_fam"/>
    <property type="match status" value="1"/>
</dbReference>
<comment type="caution">
    <text evidence="3">The sequence shown here is derived from an EMBL/GenBank/DDBJ whole genome shotgun (WGS) entry which is preliminary data.</text>
</comment>
<evidence type="ECO:0000313" key="3">
    <source>
        <dbReference type="EMBL" id="NFN35636.1"/>
    </source>
</evidence>
<dbReference type="Proteomes" id="UP000476820">
    <property type="component" value="Unassembled WGS sequence"/>
</dbReference>
<accession>A0A0M1LIQ1</accession>
<dbReference type="AlphaFoldDB" id="A0A0M1LIQ1"/>